<evidence type="ECO:0000259" key="2">
    <source>
        <dbReference type="Pfam" id="PF16903"/>
    </source>
</evidence>
<dbReference type="SUPFAM" id="SSF49749">
    <property type="entry name" value="Group II dsDNA viruses VP"/>
    <property type="match status" value="2"/>
</dbReference>
<dbReference type="AlphaFoldDB" id="A0A6C0K472"/>
<evidence type="ECO:0000313" key="3">
    <source>
        <dbReference type="EMBL" id="QHU11018.1"/>
    </source>
</evidence>
<proteinExistence type="predicted"/>
<organism evidence="3">
    <name type="scientific">viral metagenome</name>
    <dbReference type="NCBI Taxonomy" id="1070528"/>
    <lineage>
        <taxon>unclassified sequences</taxon>
        <taxon>metagenomes</taxon>
        <taxon>organismal metagenomes</taxon>
    </lineage>
</organism>
<dbReference type="InterPro" id="IPR031654">
    <property type="entry name" value="Capsid_N"/>
</dbReference>
<reference evidence="3" key="1">
    <citation type="journal article" date="2020" name="Nature">
        <title>Giant virus diversity and host interactions through global metagenomics.</title>
        <authorList>
            <person name="Schulz F."/>
            <person name="Roux S."/>
            <person name="Paez-Espino D."/>
            <person name="Jungbluth S."/>
            <person name="Walsh D.A."/>
            <person name="Denef V.J."/>
            <person name="McMahon K.D."/>
            <person name="Konstantinidis K.T."/>
            <person name="Eloe-Fadrosh E.A."/>
            <person name="Kyrpides N.C."/>
            <person name="Woyke T."/>
        </authorList>
    </citation>
    <scope>NUCLEOTIDE SEQUENCE</scope>
    <source>
        <strain evidence="3">GVMAG-S-1101165-84</strain>
    </source>
</reference>
<protein>
    <recommendedName>
        <fullName evidence="4">Major capsid protein N-terminal domain-containing protein</fullName>
    </recommendedName>
</protein>
<dbReference type="InterPro" id="IPR038519">
    <property type="entry name" value="MCP_C_sf"/>
</dbReference>
<evidence type="ECO:0008006" key="4">
    <source>
        <dbReference type="Google" id="ProtNLM"/>
    </source>
</evidence>
<dbReference type="Gene3D" id="2.70.9.20">
    <property type="entry name" value="Major capsid protein Vp54"/>
    <property type="match status" value="1"/>
</dbReference>
<dbReference type="InterPro" id="IPR016112">
    <property type="entry name" value="VP_dsDNA_II"/>
</dbReference>
<evidence type="ECO:0000259" key="1">
    <source>
        <dbReference type="Pfam" id="PF04451"/>
    </source>
</evidence>
<dbReference type="Pfam" id="PF16903">
    <property type="entry name" value="Capsid_N"/>
    <property type="match status" value="1"/>
</dbReference>
<feature type="domain" description="Major capsid protein C-terminal" evidence="1">
    <location>
        <begin position="309"/>
        <end position="511"/>
    </location>
</feature>
<name>A0A6C0K472_9ZZZZ</name>
<dbReference type="Pfam" id="PF04451">
    <property type="entry name" value="Capsid_NCLDV"/>
    <property type="match status" value="1"/>
</dbReference>
<sequence length="516" mass="58434">MPGGGLFVLVAYGAQNVILSGNPDFTYWYKAYKKYTHFAEESITQTMDGPTELSIDQSIQVRFKIKRVADLVRDMYLVVTLPDIYCKVIPYTVTRNAQLNFNWCRYIGCQLIRQVGFYIGGQKIQEFDGTYMITKAQCDYNVDQFQKWRVLVGDVPELVDPGNGVYAGGAKSGGYPLVYQDTPGNNLNRPSIFGRNLYIPLPFWFVESTYQALPLLSLQYQECEVQVTFNPINQLYQVLDANGRTVAPGFQEVAPLPTEPANPSYIQSNSPYDSIDNFLTDWAIPKPLIPTWPLNPRIQANYIYLTDEERTQFASTPLQYPLHQVTAYQFPGIVSRQFCELRTHNPINRIIIVPRRSDSLSYRNDTANFSNWPFPNVTPWIAPITLYQSTILNSQATGRLIQVGGAEPILQSLRLLGDGNELQEEKPASYYSTVVPWKYLIGQPDPNLAIYPFGLQSPTMQPDGSLNTSRVRLLQIDLNPYPLLATTNYAYNFTIYVENINWVTVSSGLGGLKYAL</sequence>
<feature type="domain" description="Major capsid protein N-terminal" evidence="2">
    <location>
        <begin position="26"/>
        <end position="245"/>
    </location>
</feature>
<dbReference type="EMBL" id="MN740778">
    <property type="protein sequence ID" value="QHU11018.1"/>
    <property type="molecule type" value="Genomic_DNA"/>
</dbReference>
<dbReference type="Gene3D" id="2.70.9.10">
    <property type="entry name" value="Adenovirus Type 2 Hexon, domain 4"/>
    <property type="match status" value="1"/>
</dbReference>
<dbReference type="InterPro" id="IPR007542">
    <property type="entry name" value="MCP_C"/>
</dbReference>
<accession>A0A6C0K472</accession>
<dbReference type="GO" id="GO:0005198">
    <property type="term" value="F:structural molecule activity"/>
    <property type="evidence" value="ECO:0007669"/>
    <property type="project" value="InterPro"/>
</dbReference>